<evidence type="ECO:0000256" key="7">
    <source>
        <dbReference type="ARBA" id="ARBA00024019"/>
    </source>
</evidence>
<evidence type="ECO:0000313" key="11">
    <source>
        <dbReference type="Proteomes" id="UP001454036"/>
    </source>
</evidence>
<dbReference type="GO" id="GO:0006355">
    <property type="term" value="P:regulation of DNA-templated transcription"/>
    <property type="evidence" value="ECO:0007669"/>
    <property type="project" value="InterPro"/>
</dbReference>
<protein>
    <recommendedName>
        <fullName evidence="9">GATA-type domain-containing protein</fullName>
    </recommendedName>
</protein>
<gene>
    <name evidence="10" type="ORF">LIER_01711</name>
</gene>
<evidence type="ECO:0000256" key="5">
    <source>
        <dbReference type="ARBA" id="ARBA00023125"/>
    </source>
</evidence>
<keyword evidence="6" id="KW-0804">Transcription</keyword>
<keyword evidence="3" id="KW-0862">Zinc</keyword>
<evidence type="ECO:0000256" key="2">
    <source>
        <dbReference type="ARBA" id="ARBA00022771"/>
    </source>
</evidence>
<feature type="domain" description="GATA-type" evidence="9">
    <location>
        <begin position="141"/>
        <end position="176"/>
    </location>
</feature>
<comment type="caution">
    <text evidence="10">The sequence shown here is derived from an EMBL/GenBank/DDBJ whole genome shotgun (WGS) entry which is preliminary data.</text>
</comment>
<dbReference type="Pfam" id="PF00320">
    <property type="entry name" value="GATA"/>
    <property type="match status" value="1"/>
</dbReference>
<evidence type="ECO:0000259" key="9">
    <source>
        <dbReference type="PROSITE" id="PS50114"/>
    </source>
</evidence>
<dbReference type="InterPro" id="IPR013088">
    <property type="entry name" value="Znf_NHR/GATA"/>
</dbReference>
<dbReference type="SMART" id="SM00401">
    <property type="entry name" value="ZnF_GATA"/>
    <property type="match status" value="1"/>
</dbReference>
<dbReference type="PANTHER" id="PTHR46813">
    <property type="entry name" value="GATA TRANSCRIPTION FACTOR 18"/>
    <property type="match status" value="1"/>
</dbReference>
<organism evidence="10 11">
    <name type="scientific">Lithospermum erythrorhizon</name>
    <name type="common">Purple gromwell</name>
    <name type="synonym">Lithospermum officinale var. erythrorhizon</name>
    <dbReference type="NCBI Taxonomy" id="34254"/>
    <lineage>
        <taxon>Eukaryota</taxon>
        <taxon>Viridiplantae</taxon>
        <taxon>Streptophyta</taxon>
        <taxon>Embryophyta</taxon>
        <taxon>Tracheophyta</taxon>
        <taxon>Spermatophyta</taxon>
        <taxon>Magnoliopsida</taxon>
        <taxon>eudicotyledons</taxon>
        <taxon>Gunneridae</taxon>
        <taxon>Pentapetalae</taxon>
        <taxon>asterids</taxon>
        <taxon>lamiids</taxon>
        <taxon>Boraginales</taxon>
        <taxon>Boraginaceae</taxon>
        <taxon>Boraginoideae</taxon>
        <taxon>Lithospermeae</taxon>
        <taxon>Lithospermum</taxon>
    </lineage>
</organism>
<evidence type="ECO:0000256" key="6">
    <source>
        <dbReference type="ARBA" id="ARBA00023163"/>
    </source>
</evidence>
<dbReference type="PANTHER" id="PTHR46813:SF16">
    <property type="entry name" value="GATA TRANSCRIPTION FACTOR 18"/>
    <property type="match status" value="1"/>
</dbReference>
<reference evidence="10 11" key="1">
    <citation type="submission" date="2024-01" db="EMBL/GenBank/DDBJ databases">
        <title>The complete chloroplast genome sequence of Lithospermum erythrorhizon: insights into the phylogenetic relationship among Boraginaceae species and the maternal lineages of purple gromwells.</title>
        <authorList>
            <person name="Okada T."/>
            <person name="Watanabe K."/>
        </authorList>
    </citation>
    <scope>NUCLEOTIDE SEQUENCE [LARGE SCALE GENOMIC DNA]</scope>
</reference>
<dbReference type="PROSITE" id="PS50114">
    <property type="entry name" value="GATA_ZN_FINGER_2"/>
    <property type="match status" value="1"/>
</dbReference>
<evidence type="ECO:0000256" key="1">
    <source>
        <dbReference type="ARBA" id="ARBA00022723"/>
    </source>
</evidence>
<keyword evidence="2 8" id="KW-0863">Zinc-finger</keyword>
<dbReference type="EMBL" id="BAABME010000172">
    <property type="protein sequence ID" value="GAA0140346.1"/>
    <property type="molecule type" value="Genomic_DNA"/>
</dbReference>
<dbReference type="CDD" id="cd00202">
    <property type="entry name" value="ZnF_GATA"/>
    <property type="match status" value="1"/>
</dbReference>
<keyword evidence="4" id="KW-0805">Transcription regulation</keyword>
<evidence type="ECO:0000256" key="3">
    <source>
        <dbReference type="ARBA" id="ARBA00022833"/>
    </source>
</evidence>
<dbReference type="GO" id="GO:0008270">
    <property type="term" value="F:zinc ion binding"/>
    <property type="evidence" value="ECO:0007669"/>
    <property type="project" value="UniProtKB-KW"/>
</dbReference>
<comment type="similarity">
    <text evidence="7">Belongs to the type IV zinc-finger family. Class B subfamily.</text>
</comment>
<evidence type="ECO:0000256" key="4">
    <source>
        <dbReference type="ARBA" id="ARBA00023015"/>
    </source>
</evidence>
<dbReference type="InterPro" id="IPR000679">
    <property type="entry name" value="Znf_GATA"/>
</dbReference>
<keyword evidence="11" id="KW-1185">Reference proteome</keyword>
<dbReference type="GO" id="GO:0043565">
    <property type="term" value="F:sequence-specific DNA binding"/>
    <property type="evidence" value="ECO:0007669"/>
    <property type="project" value="InterPro"/>
</dbReference>
<keyword evidence="1" id="KW-0479">Metal-binding</keyword>
<proteinExistence type="inferred from homology"/>
<keyword evidence="5" id="KW-0238">DNA-binding</keyword>
<dbReference type="SUPFAM" id="SSF57716">
    <property type="entry name" value="Glucocorticoid receptor-like (DNA-binding domain)"/>
    <property type="match status" value="1"/>
</dbReference>
<dbReference type="Gene3D" id="3.30.50.10">
    <property type="entry name" value="Erythroid Transcription Factor GATA-1, subunit A"/>
    <property type="match status" value="1"/>
</dbReference>
<dbReference type="Proteomes" id="UP001454036">
    <property type="component" value="Unassembled WGS sequence"/>
</dbReference>
<evidence type="ECO:0000256" key="8">
    <source>
        <dbReference type="PROSITE-ProRule" id="PRU00094"/>
    </source>
</evidence>
<evidence type="ECO:0000313" key="10">
    <source>
        <dbReference type="EMBL" id="GAA0140346.1"/>
    </source>
</evidence>
<dbReference type="AlphaFoldDB" id="A0AAV3NPB7"/>
<accession>A0AAV3NPB7</accession>
<name>A0AAV3NPB7_LITER</name>
<sequence length="184" mass="21148">MEYNNGWFNNNATTENQSVGLDLTLRIGQPDNKINQQEESRVQIDNVNNSMQYGSMNVGQNNYLYQGHIYYVSQGRQFNYQNQQNIAYVNQTQSNYVNQQPWMNFSSSMIPTSNLMTTTRVTRNNSTQAFDHFPSFIAQPMSQVRTCNACQTTTTPMWRRGPNGPHTLCNACGLRHARTVKKEN</sequence>